<evidence type="ECO:0000313" key="10">
    <source>
        <dbReference type="Proteomes" id="UP001152803"/>
    </source>
</evidence>
<proteinExistence type="inferred from homology"/>
<dbReference type="EC" id="2.1.1.6" evidence="1"/>
<name>A0A9Q1I540_CONCO</name>
<dbReference type="GO" id="GO:0042417">
    <property type="term" value="P:dopamine metabolic process"/>
    <property type="evidence" value="ECO:0007669"/>
    <property type="project" value="TreeGrafter"/>
</dbReference>
<keyword evidence="4" id="KW-0949">S-adenosyl-L-methionine</keyword>
<gene>
    <name evidence="9" type="ORF">COCON_G00054480</name>
</gene>
<protein>
    <recommendedName>
        <fullName evidence="1">catechol O-methyltransferase</fullName>
        <ecNumber evidence="1">2.1.1.6</ecNumber>
    </recommendedName>
</protein>
<dbReference type="GO" id="GO:0032259">
    <property type="term" value="P:methylation"/>
    <property type="evidence" value="ECO:0007669"/>
    <property type="project" value="UniProtKB-KW"/>
</dbReference>
<dbReference type="GO" id="GO:0032502">
    <property type="term" value="P:developmental process"/>
    <property type="evidence" value="ECO:0007669"/>
    <property type="project" value="TreeGrafter"/>
</dbReference>
<evidence type="ECO:0000256" key="7">
    <source>
        <dbReference type="ARBA" id="ARBA00023453"/>
    </source>
</evidence>
<keyword evidence="6" id="KW-0128">Catecholamine metabolism</keyword>
<evidence type="ECO:0000256" key="8">
    <source>
        <dbReference type="SAM" id="SignalP"/>
    </source>
</evidence>
<evidence type="ECO:0000256" key="1">
    <source>
        <dbReference type="ARBA" id="ARBA00012880"/>
    </source>
</evidence>
<comment type="similarity">
    <text evidence="7">Belongs to the class I-like SAM-binding methyltransferase superfamily. Cation-dependent O-methyltransferase family.</text>
</comment>
<dbReference type="InterPro" id="IPR029063">
    <property type="entry name" value="SAM-dependent_MTases_sf"/>
</dbReference>
<dbReference type="Pfam" id="PF01596">
    <property type="entry name" value="Methyltransf_3"/>
    <property type="match status" value="1"/>
</dbReference>
<evidence type="ECO:0000256" key="3">
    <source>
        <dbReference type="ARBA" id="ARBA00022679"/>
    </source>
</evidence>
<dbReference type="OrthoDB" id="186626at2759"/>
<keyword evidence="10" id="KW-1185">Reference proteome</keyword>
<feature type="chain" id="PRO_5040368455" description="catechol O-methyltransferase" evidence="8">
    <location>
        <begin position="20"/>
        <end position="260"/>
    </location>
</feature>
<feature type="signal peptide" evidence="8">
    <location>
        <begin position="1"/>
        <end position="19"/>
    </location>
</feature>
<dbReference type="AlphaFoldDB" id="A0A9Q1I540"/>
<dbReference type="EMBL" id="JAFJMO010000003">
    <property type="protein sequence ID" value="KAJ8282929.1"/>
    <property type="molecule type" value="Genomic_DNA"/>
</dbReference>
<evidence type="ECO:0000256" key="6">
    <source>
        <dbReference type="ARBA" id="ARBA00022939"/>
    </source>
</evidence>
<keyword evidence="2" id="KW-0489">Methyltransferase</keyword>
<evidence type="ECO:0000256" key="2">
    <source>
        <dbReference type="ARBA" id="ARBA00022603"/>
    </source>
</evidence>
<dbReference type="PROSITE" id="PS51682">
    <property type="entry name" value="SAM_OMT_I"/>
    <property type="match status" value="1"/>
</dbReference>
<dbReference type="SUPFAM" id="SSF53335">
    <property type="entry name" value="S-adenosyl-L-methionine-dependent methyltransferases"/>
    <property type="match status" value="1"/>
</dbReference>
<comment type="caution">
    <text evidence="9">The sequence shown here is derived from an EMBL/GenBank/DDBJ whole genome shotgun (WGS) entry which is preliminary data.</text>
</comment>
<evidence type="ECO:0000313" key="9">
    <source>
        <dbReference type="EMBL" id="KAJ8282929.1"/>
    </source>
</evidence>
<dbReference type="GO" id="GO:0042424">
    <property type="term" value="P:catecholamine catabolic process"/>
    <property type="evidence" value="ECO:0007669"/>
    <property type="project" value="TreeGrafter"/>
</dbReference>
<reference evidence="9" key="1">
    <citation type="journal article" date="2023" name="Science">
        <title>Genome structures resolve the early diversification of teleost fishes.</title>
        <authorList>
            <person name="Parey E."/>
            <person name="Louis A."/>
            <person name="Montfort J."/>
            <person name="Bouchez O."/>
            <person name="Roques C."/>
            <person name="Iampietro C."/>
            <person name="Lluch J."/>
            <person name="Castinel A."/>
            <person name="Donnadieu C."/>
            <person name="Desvignes T."/>
            <person name="Floi Bucao C."/>
            <person name="Jouanno E."/>
            <person name="Wen M."/>
            <person name="Mejri S."/>
            <person name="Dirks R."/>
            <person name="Jansen H."/>
            <person name="Henkel C."/>
            <person name="Chen W.J."/>
            <person name="Zahm M."/>
            <person name="Cabau C."/>
            <person name="Klopp C."/>
            <person name="Thompson A.W."/>
            <person name="Robinson-Rechavi M."/>
            <person name="Braasch I."/>
            <person name="Lecointre G."/>
            <person name="Bobe J."/>
            <person name="Postlethwait J.H."/>
            <person name="Berthelot C."/>
            <person name="Roest Crollius H."/>
            <person name="Guiguen Y."/>
        </authorList>
    </citation>
    <scope>NUCLEOTIDE SEQUENCE</scope>
    <source>
        <strain evidence="9">Concon-B</strain>
    </source>
</reference>
<dbReference type="Gene3D" id="3.40.50.150">
    <property type="entry name" value="Vaccinia Virus protein VP39"/>
    <property type="match status" value="1"/>
</dbReference>
<dbReference type="PANTHER" id="PTHR43836:SF3">
    <property type="entry name" value="CATECHOL O-METHYLTRANSFERASE"/>
    <property type="match status" value="1"/>
</dbReference>
<organism evidence="9 10">
    <name type="scientific">Conger conger</name>
    <name type="common">Conger eel</name>
    <name type="synonym">Muraena conger</name>
    <dbReference type="NCBI Taxonomy" id="82655"/>
    <lineage>
        <taxon>Eukaryota</taxon>
        <taxon>Metazoa</taxon>
        <taxon>Chordata</taxon>
        <taxon>Craniata</taxon>
        <taxon>Vertebrata</taxon>
        <taxon>Euteleostomi</taxon>
        <taxon>Actinopterygii</taxon>
        <taxon>Neopterygii</taxon>
        <taxon>Teleostei</taxon>
        <taxon>Anguilliformes</taxon>
        <taxon>Congridae</taxon>
        <taxon>Conger</taxon>
    </lineage>
</organism>
<keyword evidence="5" id="KW-0531">Neurotransmitter degradation</keyword>
<keyword evidence="8" id="KW-0732">Signal</keyword>
<evidence type="ECO:0000256" key="4">
    <source>
        <dbReference type="ARBA" id="ARBA00022691"/>
    </source>
</evidence>
<sequence length="260" mass="28965">MWFLAISLPLLPVIIVTVTRYWDELGALYQHLLRVTPKLSWQSPVCVRSTHSFVFTNCTHGQAESVLETFHLYAQTHPSLSLGPQRGELLDEVVRRVAPSWTLELGTHCGYASVRILRLLPPTGRLVTVENDVTTAEAGEEVILVAGFKHSQFQLMTCPSKDAIPGLRAHVGQGLLQLVLMDHEVGQYLADLLALEQEGLMAPDCVLLFNNTQLPAARSLLQHVDSKPECYTVRRELHGLLELQRHLLDTPAPQGRSLSE</sequence>
<dbReference type="InterPro" id="IPR002935">
    <property type="entry name" value="SAM_O-MeTrfase"/>
</dbReference>
<keyword evidence="3" id="KW-0808">Transferase</keyword>
<dbReference type="Proteomes" id="UP001152803">
    <property type="component" value="Unassembled WGS sequence"/>
</dbReference>
<dbReference type="GO" id="GO:0016206">
    <property type="term" value="F:catechol O-methyltransferase activity"/>
    <property type="evidence" value="ECO:0007669"/>
    <property type="project" value="UniProtKB-EC"/>
</dbReference>
<evidence type="ECO:0000256" key="5">
    <source>
        <dbReference type="ARBA" id="ARBA00022867"/>
    </source>
</evidence>
<accession>A0A9Q1I540</accession>
<dbReference type="PANTHER" id="PTHR43836">
    <property type="entry name" value="CATECHOL O-METHYLTRANSFERASE 1-RELATED"/>
    <property type="match status" value="1"/>
</dbReference>